<dbReference type="EMBL" id="JASSZA010000016">
    <property type="protein sequence ID" value="KAK2090946.1"/>
    <property type="molecule type" value="Genomic_DNA"/>
</dbReference>
<comment type="caution">
    <text evidence="2">The sequence shown here is derived from an EMBL/GenBank/DDBJ whole genome shotgun (WGS) entry which is preliminary data.</text>
</comment>
<evidence type="ECO:0000313" key="2">
    <source>
        <dbReference type="EMBL" id="KAK2090946.1"/>
    </source>
</evidence>
<proteinExistence type="predicted"/>
<evidence type="ECO:0000256" key="1">
    <source>
        <dbReference type="SAM" id="MobiDB-lite"/>
    </source>
</evidence>
<organism evidence="2 3">
    <name type="scientific">Saguinus oedipus</name>
    <name type="common">Cotton-top tamarin</name>
    <name type="synonym">Oedipomidas oedipus</name>
    <dbReference type="NCBI Taxonomy" id="9490"/>
    <lineage>
        <taxon>Eukaryota</taxon>
        <taxon>Metazoa</taxon>
        <taxon>Chordata</taxon>
        <taxon>Craniata</taxon>
        <taxon>Vertebrata</taxon>
        <taxon>Euteleostomi</taxon>
        <taxon>Mammalia</taxon>
        <taxon>Eutheria</taxon>
        <taxon>Euarchontoglires</taxon>
        <taxon>Primates</taxon>
        <taxon>Haplorrhini</taxon>
        <taxon>Platyrrhini</taxon>
        <taxon>Cebidae</taxon>
        <taxon>Callitrichinae</taxon>
        <taxon>Saguinus</taxon>
    </lineage>
</organism>
<evidence type="ECO:0000313" key="3">
    <source>
        <dbReference type="Proteomes" id="UP001266305"/>
    </source>
</evidence>
<name>A0ABQ9U1L8_SAGOE</name>
<gene>
    <name evidence="2" type="ORF">P7K49_030230</name>
</gene>
<protein>
    <submittedName>
        <fullName evidence="2">Uncharacterized protein</fullName>
    </submittedName>
</protein>
<reference evidence="2 3" key="1">
    <citation type="submission" date="2023-05" db="EMBL/GenBank/DDBJ databases">
        <title>B98-5 Cell Line De Novo Hybrid Assembly: An Optical Mapping Approach.</title>
        <authorList>
            <person name="Kananen K."/>
            <person name="Auerbach J.A."/>
            <person name="Kautto E."/>
            <person name="Blachly J.S."/>
        </authorList>
    </citation>
    <scope>NUCLEOTIDE SEQUENCE [LARGE SCALE GENOMIC DNA]</scope>
    <source>
        <strain evidence="2">B95-8</strain>
        <tissue evidence="2">Cell line</tissue>
    </source>
</reference>
<keyword evidence="3" id="KW-1185">Reference proteome</keyword>
<dbReference type="Proteomes" id="UP001266305">
    <property type="component" value="Unassembled WGS sequence"/>
</dbReference>
<accession>A0ABQ9U1L8</accession>
<feature type="region of interest" description="Disordered" evidence="1">
    <location>
        <begin position="114"/>
        <end position="146"/>
    </location>
</feature>
<sequence length="146" mass="15748">MQVFVRGAWLLRGLNTAGYSSGCSEWNAPSPLLSPPGEDAPLSSGSPAPERGYRRNPGLRLQQDFRFTAAAGSMNDSSVQLSGSLRTFPELSSCSPGHGLVTSQPPAKITLRTQRNARRQTLLGRDFRGLRSSRPARLPSPETLTP</sequence>
<feature type="region of interest" description="Disordered" evidence="1">
    <location>
        <begin position="30"/>
        <end position="58"/>
    </location>
</feature>